<accession>J0L8N3</accession>
<dbReference type="EMBL" id="JH688713">
    <property type="protein sequence ID" value="EJD32716.1"/>
    <property type="molecule type" value="Genomic_DNA"/>
</dbReference>
<dbReference type="InParanoid" id="J0L8N3"/>
<evidence type="ECO:0000313" key="1">
    <source>
        <dbReference type="EMBL" id="EJD32716.1"/>
    </source>
</evidence>
<keyword evidence="2" id="KW-1185">Reference proteome</keyword>
<gene>
    <name evidence="1" type="ORF">AURDEDRAFT_29670</name>
</gene>
<reference evidence="2" key="1">
    <citation type="journal article" date="2012" name="Science">
        <title>The Paleozoic origin of enzymatic lignin decomposition reconstructed from 31 fungal genomes.</title>
        <authorList>
            <person name="Floudas D."/>
            <person name="Binder M."/>
            <person name="Riley R."/>
            <person name="Barry K."/>
            <person name="Blanchette R.A."/>
            <person name="Henrissat B."/>
            <person name="Martinez A.T."/>
            <person name="Otillar R."/>
            <person name="Spatafora J.W."/>
            <person name="Yadav J.S."/>
            <person name="Aerts A."/>
            <person name="Benoit I."/>
            <person name="Boyd A."/>
            <person name="Carlson A."/>
            <person name="Copeland A."/>
            <person name="Coutinho P.M."/>
            <person name="de Vries R.P."/>
            <person name="Ferreira P."/>
            <person name="Findley K."/>
            <person name="Foster B."/>
            <person name="Gaskell J."/>
            <person name="Glotzer D."/>
            <person name="Gorecki P."/>
            <person name="Heitman J."/>
            <person name="Hesse C."/>
            <person name="Hori C."/>
            <person name="Igarashi K."/>
            <person name="Jurgens J.A."/>
            <person name="Kallen N."/>
            <person name="Kersten P."/>
            <person name="Kohler A."/>
            <person name="Kuees U."/>
            <person name="Kumar T.K.A."/>
            <person name="Kuo A."/>
            <person name="LaButti K."/>
            <person name="Larrondo L.F."/>
            <person name="Lindquist E."/>
            <person name="Ling A."/>
            <person name="Lombard V."/>
            <person name="Lucas S."/>
            <person name="Lundell T."/>
            <person name="Martin R."/>
            <person name="McLaughlin D.J."/>
            <person name="Morgenstern I."/>
            <person name="Morin E."/>
            <person name="Murat C."/>
            <person name="Nagy L.G."/>
            <person name="Nolan M."/>
            <person name="Ohm R.A."/>
            <person name="Patyshakuliyeva A."/>
            <person name="Rokas A."/>
            <person name="Ruiz-Duenas F.J."/>
            <person name="Sabat G."/>
            <person name="Salamov A."/>
            <person name="Samejima M."/>
            <person name="Schmutz J."/>
            <person name="Slot J.C."/>
            <person name="St John F."/>
            <person name="Stenlid J."/>
            <person name="Sun H."/>
            <person name="Sun S."/>
            <person name="Syed K."/>
            <person name="Tsang A."/>
            <person name="Wiebenga A."/>
            <person name="Young D."/>
            <person name="Pisabarro A."/>
            <person name="Eastwood D.C."/>
            <person name="Martin F."/>
            <person name="Cullen D."/>
            <person name="Grigoriev I.V."/>
            <person name="Hibbett D.S."/>
        </authorList>
    </citation>
    <scope>NUCLEOTIDE SEQUENCE [LARGE SCALE GENOMIC DNA]</scope>
    <source>
        <strain evidence="2">TFB10046</strain>
    </source>
</reference>
<dbReference type="OMA" id="SCARKGY"/>
<evidence type="ECO:0008006" key="3">
    <source>
        <dbReference type="Google" id="ProtNLM"/>
    </source>
</evidence>
<dbReference type="OrthoDB" id="2917041at2759"/>
<evidence type="ECO:0000313" key="2">
    <source>
        <dbReference type="Proteomes" id="UP000006514"/>
    </source>
</evidence>
<name>J0L8N3_AURST</name>
<proteinExistence type="predicted"/>
<sequence>RASSKMAYQQGVEDRENITVLPTICANGTYLPPLYIFAGERIQSDWRANNVLKASFAVSPNGWINNDLALWWLK</sequence>
<dbReference type="KEGG" id="adl:AURDEDRAFT_29670"/>
<dbReference type="Proteomes" id="UP000006514">
    <property type="component" value="Unassembled WGS sequence"/>
</dbReference>
<organism evidence="1 2">
    <name type="scientific">Auricularia subglabra (strain TFB-10046 / SS5)</name>
    <name type="common">White-rot fungus</name>
    <name type="synonym">Auricularia delicata (strain TFB10046)</name>
    <dbReference type="NCBI Taxonomy" id="717982"/>
    <lineage>
        <taxon>Eukaryota</taxon>
        <taxon>Fungi</taxon>
        <taxon>Dikarya</taxon>
        <taxon>Basidiomycota</taxon>
        <taxon>Agaricomycotina</taxon>
        <taxon>Agaricomycetes</taxon>
        <taxon>Auriculariales</taxon>
        <taxon>Auriculariaceae</taxon>
        <taxon>Auricularia</taxon>
    </lineage>
</organism>
<feature type="non-terminal residue" evidence="1">
    <location>
        <position position="74"/>
    </location>
</feature>
<feature type="non-terminal residue" evidence="1">
    <location>
        <position position="1"/>
    </location>
</feature>
<protein>
    <recommendedName>
        <fullName evidence="3">DDE-1 domain-containing protein</fullName>
    </recommendedName>
</protein>
<dbReference type="AlphaFoldDB" id="J0L8N3"/>